<dbReference type="Gene3D" id="3.30.1150.10">
    <property type="match status" value="2"/>
</dbReference>
<feature type="chain" id="PRO_5015467898" evidence="11">
    <location>
        <begin position="19"/>
        <end position="484"/>
    </location>
</feature>
<keyword evidence="9" id="KW-0472">Membrane</keyword>
<dbReference type="EMBL" id="PVTE01000006">
    <property type="protein sequence ID" value="PRY40870.1"/>
    <property type="molecule type" value="Genomic_DNA"/>
</dbReference>
<feature type="region of interest" description="Disordered" evidence="10">
    <location>
        <begin position="318"/>
        <end position="338"/>
    </location>
</feature>
<evidence type="ECO:0000256" key="10">
    <source>
        <dbReference type="SAM" id="MobiDB-lite"/>
    </source>
</evidence>
<comment type="caution">
    <text evidence="13">The sequence shown here is derived from an EMBL/GenBank/DDBJ whole genome shotgun (WGS) entry which is preliminary data.</text>
</comment>
<dbReference type="GO" id="GO:0015031">
    <property type="term" value="P:protein transport"/>
    <property type="evidence" value="ECO:0007669"/>
    <property type="project" value="UniProtKB-KW"/>
</dbReference>
<reference evidence="13 14" key="1">
    <citation type="submission" date="2018-03" db="EMBL/GenBank/DDBJ databases">
        <title>Genomic Encyclopedia of Archaeal and Bacterial Type Strains, Phase II (KMG-II): from individual species to whole genera.</title>
        <authorList>
            <person name="Goeker M."/>
        </authorList>
    </citation>
    <scope>NUCLEOTIDE SEQUENCE [LARGE SCALE GENOMIC DNA]</scope>
    <source>
        <strain evidence="13 14">DSM 28354</strain>
    </source>
</reference>
<dbReference type="PROSITE" id="PS52015">
    <property type="entry name" value="TONB_CTD"/>
    <property type="match status" value="1"/>
</dbReference>
<dbReference type="OrthoDB" id="9812355at2"/>
<dbReference type="InterPro" id="IPR037682">
    <property type="entry name" value="TonB_C"/>
</dbReference>
<feature type="domain" description="TonB C-terminal" evidence="12">
    <location>
        <begin position="393"/>
        <end position="484"/>
    </location>
</feature>
<evidence type="ECO:0000259" key="12">
    <source>
        <dbReference type="PROSITE" id="PS52015"/>
    </source>
</evidence>
<proteinExistence type="inferred from homology"/>
<dbReference type="Pfam" id="PF03544">
    <property type="entry name" value="TonB_C"/>
    <property type="match status" value="2"/>
</dbReference>
<comment type="similarity">
    <text evidence="2">Belongs to the TonB family.</text>
</comment>
<evidence type="ECO:0000313" key="13">
    <source>
        <dbReference type="EMBL" id="PRY40870.1"/>
    </source>
</evidence>
<evidence type="ECO:0000313" key="14">
    <source>
        <dbReference type="Proteomes" id="UP000238375"/>
    </source>
</evidence>
<evidence type="ECO:0000256" key="4">
    <source>
        <dbReference type="ARBA" id="ARBA00022475"/>
    </source>
</evidence>
<protein>
    <submittedName>
        <fullName evidence="13">TonB family protein</fullName>
    </submittedName>
</protein>
<dbReference type="PANTHER" id="PTHR33446">
    <property type="entry name" value="PROTEIN TONB-RELATED"/>
    <property type="match status" value="1"/>
</dbReference>
<dbReference type="RefSeq" id="WP_106137307.1">
    <property type="nucleotide sequence ID" value="NZ_PVTE01000006.1"/>
</dbReference>
<keyword evidence="4" id="KW-1003">Cell membrane</keyword>
<evidence type="ECO:0000256" key="1">
    <source>
        <dbReference type="ARBA" id="ARBA00004383"/>
    </source>
</evidence>
<dbReference type="PANTHER" id="PTHR33446:SF2">
    <property type="entry name" value="PROTEIN TONB"/>
    <property type="match status" value="1"/>
</dbReference>
<dbReference type="InterPro" id="IPR006260">
    <property type="entry name" value="TonB/TolA_C"/>
</dbReference>
<evidence type="ECO:0000256" key="9">
    <source>
        <dbReference type="ARBA" id="ARBA00023136"/>
    </source>
</evidence>
<dbReference type="GO" id="GO:0055085">
    <property type="term" value="P:transmembrane transport"/>
    <property type="evidence" value="ECO:0007669"/>
    <property type="project" value="InterPro"/>
</dbReference>
<evidence type="ECO:0000256" key="11">
    <source>
        <dbReference type="SAM" id="SignalP"/>
    </source>
</evidence>
<feature type="compositionally biased region" description="Polar residues" evidence="10">
    <location>
        <begin position="327"/>
        <end position="336"/>
    </location>
</feature>
<evidence type="ECO:0000256" key="6">
    <source>
        <dbReference type="ARBA" id="ARBA00022692"/>
    </source>
</evidence>
<dbReference type="SUPFAM" id="SSF74653">
    <property type="entry name" value="TolA/TonB C-terminal domain"/>
    <property type="match status" value="2"/>
</dbReference>
<feature type="signal peptide" evidence="11">
    <location>
        <begin position="1"/>
        <end position="18"/>
    </location>
</feature>
<evidence type="ECO:0000256" key="2">
    <source>
        <dbReference type="ARBA" id="ARBA00006555"/>
    </source>
</evidence>
<keyword evidence="6" id="KW-0812">Transmembrane</keyword>
<comment type="subcellular location">
    <subcellularLocation>
        <location evidence="1">Cell inner membrane</location>
        <topology evidence="1">Single-pass membrane protein</topology>
        <orientation evidence="1">Periplasmic side</orientation>
    </subcellularLocation>
</comment>
<evidence type="ECO:0000256" key="8">
    <source>
        <dbReference type="ARBA" id="ARBA00022989"/>
    </source>
</evidence>
<dbReference type="InterPro" id="IPR051045">
    <property type="entry name" value="TonB-dependent_transducer"/>
</dbReference>
<dbReference type="GO" id="GO:0031992">
    <property type="term" value="F:energy transducer activity"/>
    <property type="evidence" value="ECO:0007669"/>
    <property type="project" value="TreeGrafter"/>
</dbReference>
<gene>
    <name evidence="13" type="ORF">CLV58_10653</name>
</gene>
<dbReference type="GO" id="GO:0098797">
    <property type="term" value="C:plasma membrane protein complex"/>
    <property type="evidence" value="ECO:0007669"/>
    <property type="project" value="TreeGrafter"/>
</dbReference>
<dbReference type="Proteomes" id="UP000238375">
    <property type="component" value="Unassembled WGS sequence"/>
</dbReference>
<accession>A0A2T0T5B7</accession>
<keyword evidence="3" id="KW-0813">Transport</keyword>
<keyword evidence="7" id="KW-0653">Protein transport</keyword>
<sequence length="484" mass="54437">MKSVYSLLFCFLSLTSFAQQPVYQDFDVDSTATPRGGMDYLTLFLQTNLRKPVKAEAEGISRRVFVTGIVEPDGRISEVSLLKSLRPDLDREALRVFRLFNAWKPARKGGVAVRQVVKIPVVFAANLPFRYVDGKRTDYYGPDLKLTSDSVAAQYRQVMPIDSLGMPTGSMITYQKNRSGWKEVSRLSLVRRKNVGTASGKPTYQIGYQNDDKQWANQSVSYELTDDGMLVRKTRHGETYQTSYPTRYYDNGMVAETSREETGRMLTTSWYPNGQIQQIRFDAGQFGSTYKFERVQSYWAPDGKQQVVDGNGDVVFESERPSYADPSKQTRYTEQGSYLDGKPQGVWSGRYADGSFSYEETYDRGKLQTGTSRKANHPDLTYAANEQLPEFPGGAGGLGQFLGENLAYPADAQRSRQQGKVLVSFTVCTDGSLCDYDVIQHVSPSIDSEALRVVKKMSGKWKPGIQRGEPVRVRFSVPINFALY</sequence>
<dbReference type="AlphaFoldDB" id="A0A2T0T5B7"/>
<name>A0A2T0T5B7_9BACT</name>
<evidence type="ECO:0000256" key="5">
    <source>
        <dbReference type="ARBA" id="ARBA00022519"/>
    </source>
</evidence>
<keyword evidence="5" id="KW-0997">Cell inner membrane</keyword>
<keyword evidence="14" id="KW-1185">Reference proteome</keyword>
<evidence type="ECO:0000256" key="7">
    <source>
        <dbReference type="ARBA" id="ARBA00022927"/>
    </source>
</evidence>
<evidence type="ECO:0000256" key="3">
    <source>
        <dbReference type="ARBA" id="ARBA00022448"/>
    </source>
</evidence>
<keyword evidence="8" id="KW-1133">Transmembrane helix</keyword>
<keyword evidence="11" id="KW-0732">Signal</keyword>
<dbReference type="NCBIfam" id="TIGR01352">
    <property type="entry name" value="tonB_Cterm"/>
    <property type="match status" value="2"/>
</dbReference>
<organism evidence="13 14">
    <name type="scientific">Spirosoma oryzae</name>
    <dbReference type="NCBI Taxonomy" id="1469603"/>
    <lineage>
        <taxon>Bacteria</taxon>
        <taxon>Pseudomonadati</taxon>
        <taxon>Bacteroidota</taxon>
        <taxon>Cytophagia</taxon>
        <taxon>Cytophagales</taxon>
        <taxon>Cytophagaceae</taxon>
        <taxon>Spirosoma</taxon>
    </lineage>
</organism>